<sequence>MEPLQIAMANLAKEYDKATVVIDGVFEGPVYTPLNDGLQAIGLGTQTPEDVAKATQNAFDAWKAAK</sequence>
<organism evidence="1">
    <name type="scientific">bioreactor metagenome</name>
    <dbReference type="NCBI Taxonomy" id="1076179"/>
    <lineage>
        <taxon>unclassified sequences</taxon>
        <taxon>metagenomes</taxon>
        <taxon>ecological metagenomes</taxon>
    </lineage>
</organism>
<dbReference type="EMBL" id="VSSQ01108879">
    <property type="protein sequence ID" value="MPN47408.1"/>
    <property type="molecule type" value="Genomic_DNA"/>
</dbReference>
<proteinExistence type="predicted"/>
<comment type="caution">
    <text evidence="1">The sequence shown here is derived from an EMBL/GenBank/DDBJ whole genome shotgun (WGS) entry which is preliminary data.</text>
</comment>
<gene>
    <name evidence="1" type="ORF">SDC9_195010</name>
</gene>
<evidence type="ECO:0000313" key="1">
    <source>
        <dbReference type="EMBL" id="MPN47408.1"/>
    </source>
</evidence>
<dbReference type="AlphaFoldDB" id="A0A645I823"/>
<accession>A0A645I823</accession>
<name>A0A645I823_9ZZZZ</name>
<protein>
    <submittedName>
        <fullName evidence="1">Uncharacterized protein</fullName>
    </submittedName>
</protein>
<reference evidence="1" key="1">
    <citation type="submission" date="2019-08" db="EMBL/GenBank/DDBJ databases">
        <authorList>
            <person name="Kucharzyk K."/>
            <person name="Murdoch R.W."/>
            <person name="Higgins S."/>
            <person name="Loffler F."/>
        </authorList>
    </citation>
    <scope>NUCLEOTIDE SEQUENCE</scope>
</reference>